<dbReference type="GO" id="GO:0005524">
    <property type="term" value="F:ATP binding"/>
    <property type="evidence" value="ECO:0007669"/>
    <property type="project" value="UniProtKB-KW"/>
</dbReference>
<keyword evidence="4" id="KW-0418">Kinase</keyword>
<dbReference type="InterPro" id="IPR011009">
    <property type="entry name" value="Kinase-like_dom_sf"/>
</dbReference>
<dbReference type="AlphaFoldDB" id="A0A7S3M711"/>
<dbReference type="GO" id="GO:0004674">
    <property type="term" value="F:protein serine/threonine kinase activity"/>
    <property type="evidence" value="ECO:0007669"/>
    <property type="project" value="UniProtKB-KW"/>
</dbReference>
<organism evidence="8">
    <name type="scientific">Spumella elongata</name>
    <dbReference type="NCBI Taxonomy" id="89044"/>
    <lineage>
        <taxon>Eukaryota</taxon>
        <taxon>Sar</taxon>
        <taxon>Stramenopiles</taxon>
        <taxon>Ochrophyta</taxon>
        <taxon>Chrysophyceae</taxon>
        <taxon>Chromulinales</taxon>
        <taxon>Chromulinaceae</taxon>
        <taxon>Spumella</taxon>
    </lineage>
</organism>
<dbReference type="Pfam" id="PF00069">
    <property type="entry name" value="Pkinase"/>
    <property type="match status" value="1"/>
</dbReference>
<dbReference type="PANTHER" id="PTHR24058">
    <property type="entry name" value="DUAL SPECIFICITY PROTEIN KINASE"/>
    <property type="match status" value="1"/>
</dbReference>
<keyword evidence="2" id="KW-0808">Transferase</keyword>
<gene>
    <name evidence="8" type="ORF">SELO1098_LOCUS13718</name>
</gene>
<dbReference type="InterPro" id="IPR000719">
    <property type="entry name" value="Prot_kinase_dom"/>
</dbReference>
<keyword evidence="5" id="KW-0067">ATP-binding</keyword>
<sequence length="558" mass="61996">MQEDNVEIELRNTLDRPVHKLSVRLIDTYKLINKIYYEAKAQKLREQKDTTRVGVHNDGYDDQNYDYILRGDEIMNDRYILKHKMGKGSFGQVVCAYDQERKAEVAIKIIKSRKPFLIQAKTEIDILNKINDKDDSDDSNIVRLLDHFMYRNHQCLVFEILSFNLYELLKNTKFRGVSLSLIRKFSRHLLKSLEFLSRSDVDIIHCDLKPENILLKNPRRSAIKLIDFGSSCYLNKRAYSYIQSRFYRSPEVLLGLPYTQKIDMWSLGCVCVEMHTGEPLFGGANQADQICRIVDILGMPPASMIRASPERVRSQFFERVVKDSDLTQLPAICDTSCTVTDEAEGVVYVLKRPNKEGPKARALEDILGVHTSGPSGRRAGEPDHTVQKYTEFLEFVKAMLVYDPLERAAAADLLCHEYILSVPEGGVVPVAAPSVASSTSLVNPGAALSTNGLNANELYYAAKLSAGAPSNGTTHAPGAAIVEGSAPSDSMQTDTTSTAADGDVGGESINSKDVLRNRRTDIPNTTTKVRSQSAPSGATNVRLFSSQPEIEATVPPPG</sequence>
<feature type="compositionally biased region" description="Polar residues" evidence="6">
    <location>
        <begin position="522"/>
        <end position="548"/>
    </location>
</feature>
<evidence type="ECO:0000259" key="7">
    <source>
        <dbReference type="PROSITE" id="PS50011"/>
    </source>
</evidence>
<dbReference type="PROSITE" id="PS50011">
    <property type="entry name" value="PROTEIN_KINASE_DOM"/>
    <property type="match status" value="1"/>
</dbReference>
<dbReference type="Gene3D" id="3.30.200.20">
    <property type="entry name" value="Phosphorylase Kinase, domain 1"/>
    <property type="match status" value="1"/>
</dbReference>
<feature type="region of interest" description="Disordered" evidence="6">
    <location>
        <begin position="484"/>
        <end position="558"/>
    </location>
</feature>
<evidence type="ECO:0000256" key="1">
    <source>
        <dbReference type="ARBA" id="ARBA00022527"/>
    </source>
</evidence>
<reference evidence="8" key="1">
    <citation type="submission" date="2021-01" db="EMBL/GenBank/DDBJ databases">
        <authorList>
            <person name="Corre E."/>
            <person name="Pelletier E."/>
            <person name="Niang G."/>
            <person name="Scheremetjew M."/>
            <person name="Finn R."/>
            <person name="Kale V."/>
            <person name="Holt S."/>
            <person name="Cochrane G."/>
            <person name="Meng A."/>
            <person name="Brown T."/>
            <person name="Cohen L."/>
        </authorList>
    </citation>
    <scope>NUCLEOTIDE SEQUENCE</scope>
    <source>
        <strain evidence="8">CCAP 955/1</strain>
    </source>
</reference>
<feature type="compositionally biased region" description="Polar residues" evidence="6">
    <location>
        <begin position="487"/>
        <end position="499"/>
    </location>
</feature>
<keyword evidence="3" id="KW-0547">Nucleotide-binding</keyword>
<dbReference type="Gene3D" id="1.10.510.10">
    <property type="entry name" value="Transferase(Phosphotransferase) domain 1"/>
    <property type="match status" value="1"/>
</dbReference>
<protein>
    <recommendedName>
        <fullName evidence="7">Protein kinase domain-containing protein</fullName>
    </recommendedName>
</protein>
<feature type="domain" description="Protein kinase" evidence="7">
    <location>
        <begin position="79"/>
        <end position="419"/>
    </location>
</feature>
<evidence type="ECO:0000256" key="4">
    <source>
        <dbReference type="ARBA" id="ARBA00022777"/>
    </source>
</evidence>
<evidence type="ECO:0000256" key="5">
    <source>
        <dbReference type="ARBA" id="ARBA00022840"/>
    </source>
</evidence>
<evidence type="ECO:0000256" key="2">
    <source>
        <dbReference type="ARBA" id="ARBA00022679"/>
    </source>
</evidence>
<keyword evidence="1" id="KW-0723">Serine/threonine-protein kinase</keyword>
<name>A0A7S3M711_9STRA</name>
<dbReference type="SUPFAM" id="SSF56112">
    <property type="entry name" value="Protein kinase-like (PK-like)"/>
    <property type="match status" value="1"/>
</dbReference>
<dbReference type="EMBL" id="HBIC01027356">
    <property type="protein sequence ID" value="CAE0284877.1"/>
    <property type="molecule type" value="Transcribed_RNA"/>
</dbReference>
<proteinExistence type="predicted"/>
<dbReference type="SMART" id="SM00220">
    <property type="entry name" value="S_TKc"/>
    <property type="match status" value="1"/>
</dbReference>
<dbReference type="InterPro" id="IPR008271">
    <property type="entry name" value="Ser/Thr_kinase_AS"/>
</dbReference>
<evidence type="ECO:0000256" key="3">
    <source>
        <dbReference type="ARBA" id="ARBA00022741"/>
    </source>
</evidence>
<evidence type="ECO:0000313" key="8">
    <source>
        <dbReference type="EMBL" id="CAE0284877.1"/>
    </source>
</evidence>
<dbReference type="PANTHER" id="PTHR24058:SF28">
    <property type="entry name" value="SERINE_THREONINE-PROTEIN KINASE MINIBRAIN"/>
    <property type="match status" value="1"/>
</dbReference>
<dbReference type="PROSITE" id="PS00108">
    <property type="entry name" value="PROTEIN_KINASE_ST"/>
    <property type="match status" value="1"/>
</dbReference>
<evidence type="ECO:0000256" key="6">
    <source>
        <dbReference type="SAM" id="MobiDB-lite"/>
    </source>
</evidence>
<dbReference type="InterPro" id="IPR050494">
    <property type="entry name" value="Ser_Thr_dual-spec_kinase"/>
</dbReference>
<accession>A0A7S3M711</accession>